<dbReference type="AlphaFoldDB" id="A0A1M7PLB1"/>
<dbReference type="Proteomes" id="UP000184339">
    <property type="component" value="Unassembled WGS sequence"/>
</dbReference>
<evidence type="ECO:0000313" key="1">
    <source>
        <dbReference type="EMBL" id="SHN17978.1"/>
    </source>
</evidence>
<name>A0A1M7PLB1_9BURK</name>
<organism evidence="1 2">
    <name type="scientific">Duganella sacchari</name>
    <dbReference type="NCBI Taxonomy" id="551987"/>
    <lineage>
        <taxon>Bacteria</taxon>
        <taxon>Pseudomonadati</taxon>
        <taxon>Pseudomonadota</taxon>
        <taxon>Betaproteobacteria</taxon>
        <taxon>Burkholderiales</taxon>
        <taxon>Oxalobacteraceae</taxon>
        <taxon>Telluria group</taxon>
        <taxon>Duganella</taxon>
    </lineage>
</organism>
<proteinExistence type="predicted"/>
<dbReference type="InterPro" id="IPR053716">
    <property type="entry name" value="Flag_assembly_chemotaxis_eff"/>
</dbReference>
<dbReference type="EMBL" id="FRCX01000005">
    <property type="protein sequence ID" value="SHN17978.1"/>
    <property type="molecule type" value="Genomic_DNA"/>
</dbReference>
<accession>A0A1M7PLB1</accession>
<sequence>MSGADLRGFRYALAPLLERQRWQLEAQQRQLAVQQQAIARDAAHQRALEQRYRAFGEASGRELTAGFDLARHQRHLAYLAQLRGEILGVAAELEFKREQEREQRVLCQQLQCKLDLLEQHREQAAADYGQQQASRIASEMDREWMARRVWHAQTEPQA</sequence>
<dbReference type="STRING" id="551987.SAMN05192549_105188"/>
<reference evidence="2" key="1">
    <citation type="submission" date="2016-11" db="EMBL/GenBank/DDBJ databases">
        <authorList>
            <person name="Varghese N."/>
            <person name="Submissions S."/>
        </authorList>
    </citation>
    <scope>NUCLEOTIDE SEQUENCE [LARGE SCALE GENOMIC DNA]</scope>
    <source>
        <strain evidence="2">Sac-22</strain>
    </source>
</reference>
<gene>
    <name evidence="1" type="ORF">SAMN05192549_105188</name>
</gene>
<dbReference type="Gene3D" id="1.10.287.1700">
    <property type="match status" value="1"/>
</dbReference>
<evidence type="ECO:0008006" key="3">
    <source>
        <dbReference type="Google" id="ProtNLM"/>
    </source>
</evidence>
<protein>
    <recommendedName>
        <fullName evidence="3">Flagellar FliJ protein</fullName>
    </recommendedName>
</protein>
<keyword evidence="2" id="KW-1185">Reference proteome</keyword>
<evidence type="ECO:0000313" key="2">
    <source>
        <dbReference type="Proteomes" id="UP000184339"/>
    </source>
</evidence>